<dbReference type="OrthoDB" id="203835at2759"/>
<keyword evidence="8 17" id="KW-1133">Transmembrane helix</keyword>
<dbReference type="GO" id="GO:0005765">
    <property type="term" value="C:lysosomal membrane"/>
    <property type="evidence" value="ECO:0007669"/>
    <property type="project" value="Ensembl"/>
</dbReference>
<evidence type="ECO:0000313" key="19">
    <source>
        <dbReference type="Proteomes" id="UP000694559"/>
    </source>
</evidence>
<reference evidence="18" key="2">
    <citation type="submission" date="2025-09" db="UniProtKB">
        <authorList>
            <consortium name="Ensembl"/>
        </authorList>
    </citation>
    <scope>IDENTIFICATION</scope>
</reference>
<name>A0A8C7E5S4_NAJNA</name>
<feature type="transmembrane region" description="Helical" evidence="17">
    <location>
        <begin position="131"/>
        <end position="153"/>
    </location>
</feature>
<evidence type="ECO:0000256" key="15">
    <source>
        <dbReference type="ARBA" id="ARBA00034544"/>
    </source>
</evidence>
<gene>
    <name evidence="18" type="primary">TMEM175</name>
</gene>
<comment type="similarity">
    <text evidence="2">Belongs to the TMEM175 family.</text>
</comment>
<feature type="transmembrane region" description="Helical" evidence="17">
    <location>
        <begin position="402"/>
        <end position="424"/>
    </location>
</feature>
<comment type="catalytic activity">
    <reaction evidence="12">
        <text>H(+)(in) = H(+)(out)</text>
        <dbReference type="Rhea" id="RHEA:34979"/>
        <dbReference type="ChEBI" id="CHEBI:15378"/>
    </reaction>
</comment>
<evidence type="ECO:0000256" key="11">
    <source>
        <dbReference type="ARBA" id="ARBA00023303"/>
    </source>
</evidence>
<dbReference type="GeneTree" id="ENSGT00390000015667"/>
<evidence type="ECO:0000256" key="12">
    <source>
        <dbReference type="ARBA" id="ARBA00024169"/>
    </source>
</evidence>
<keyword evidence="6" id="KW-0631">Potassium channel</keyword>
<evidence type="ECO:0000256" key="8">
    <source>
        <dbReference type="ARBA" id="ARBA00022989"/>
    </source>
</evidence>
<evidence type="ECO:0000256" key="16">
    <source>
        <dbReference type="ARBA" id="ARBA00044317"/>
    </source>
</evidence>
<feature type="transmembrane region" description="Helical" evidence="17">
    <location>
        <begin position="76"/>
        <end position="98"/>
    </location>
</feature>
<feature type="transmembrane region" description="Helical" evidence="17">
    <location>
        <begin position="323"/>
        <end position="342"/>
    </location>
</feature>
<protein>
    <recommendedName>
        <fullName evidence="15">Endosomal/lysosomal proton channel TMEM175</fullName>
    </recommendedName>
    <alternativeName>
        <fullName evidence="16">Potassium channel TMEM175</fullName>
    </alternativeName>
    <alternativeName>
        <fullName evidence="13">Transmembrane protein 175</fullName>
    </alternativeName>
</protein>
<keyword evidence="19" id="KW-1185">Reference proteome</keyword>
<comment type="catalytic activity">
    <reaction evidence="14">
        <text>K(+)(in) = K(+)(out)</text>
        <dbReference type="Rhea" id="RHEA:29463"/>
        <dbReference type="ChEBI" id="CHEBI:29103"/>
    </reaction>
</comment>
<keyword evidence="5 17" id="KW-0812">Transmembrane</keyword>
<proteinExistence type="inferred from homology"/>
<sequence length="484" mass="54688">MAEGGGRAPLAPTPYNYDRRLGELGGGTQASQRLLAYSDALFSIIATVMILPVAHTKIHSDEKLGESVQQLLATKIAVYLMTFLIVTVAWAAHVRYAIWSVLEIVHVSKSFFCFVLQFSLMASFPKQPFGLFMFSSCAVIIGVIQVMIVLYGFRHSYLLNHQIQESENKAFYKYHILKIILRGPTLSFLAAIFSFFFFPLSYMFLGLIVCFPLLSHLTKWFRSRILGEYYFTSYLKEPLSKERVETFSDGVYAIVATLLILDICEDNVPDDNVVKEKYSGHLAEALREFSPSFLAYFGSFVTIGLLWFVHHSLFLHVTKATRLMTLLNTLSLAFIGGLPLAYQLTSEFAEKSYNEIEAIQISCVTIFFASIFQFSIWIAALFHEVETLHPFARYGGKEHAFMFAKLSLYPCVSLAVFCLTCVMSELSTTIFHLTQIIVPFAFLVLRIFVRIGLMMLNYIMSLARSKSSVLEEEEACLSPADVLS</sequence>
<dbReference type="Ensembl" id="ENSNNAT00000027151.1">
    <property type="protein sequence ID" value="ENSNNAP00000025900.1"/>
    <property type="gene ID" value="ENSNNAG00000016861.1"/>
</dbReference>
<dbReference type="GO" id="GO:0035752">
    <property type="term" value="P:lysosomal lumen pH elevation"/>
    <property type="evidence" value="ECO:0007669"/>
    <property type="project" value="Ensembl"/>
</dbReference>
<dbReference type="Pfam" id="PF06736">
    <property type="entry name" value="TMEM175"/>
    <property type="match status" value="2"/>
</dbReference>
<keyword evidence="7" id="KW-0630">Potassium</keyword>
<comment type="subcellular location">
    <subcellularLocation>
        <location evidence="1">Membrane</location>
        <topology evidence="1">Multi-pass membrane protein</topology>
    </subcellularLocation>
</comment>
<dbReference type="PANTHER" id="PTHR31462">
    <property type="entry name" value="ENDOSOMAL/LYSOSOMAL POTASSIUM CHANNEL TMEM175"/>
    <property type="match status" value="1"/>
</dbReference>
<feature type="transmembrane region" description="Helical" evidence="17">
    <location>
        <begin position="363"/>
        <end position="382"/>
    </location>
</feature>
<accession>A0A8C7E5S4</accession>
<evidence type="ECO:0000256" key="13">
    <source>
        <dbReference type="ARBA" id="ARBA00030477"/>
    </source>
</evidence>
<dbReference type="OMA" id="FFFPVSY"/>
<evidence type="ECO:0000256" key="9">
    <source>
        <dbReference type="ARBA" id="ARBA00023065"/>
    </source>
</evidence>
<evidence type="ECO:0000256" key="10">
    <source>
        <dbReference type="ARBA" id="ARBA00023136"/>
    </source>
</evidence>
<keyword evidence="11" id="KW-0407">Ion channel</keyword>
<evidence type="ECO:0000256" key="5">
    <source>
        <dbReference type="ARBA" id="ARBA00022692"/>
    </source>
</evidence>
<keyword evidence="9" id="KW-0406">Ion transport</keyword>
<evidence type="ECO:0000313" key="18">
    <source>
        <dbReference type="Ensembl" id="ENSNNAP00000025900.1"/>
    </source>
</evidence>
<dbReference type="AlphaFoldDB" id="A0A8C7E5S4"/>
<feature type="transmembrane region" description="Helical" evidence="17">
    <location>
        <begin position="34"/>
        <end position="55"/>
    </location>
</feature>
<feature type="transmembrane region" description="Helical" evidence="17">
    <location>
        <begin position="188"/>
        <end position="214"/>
    </location>
</feature>
<dbReference type="GO" id="GO:0050544">
    <property type="term" value="F:arachidonate binding"/>
    <property type="evidence" value="ECO:0007669"/>
    <property type="project" value="Ensembl"/>
</dbReference>
<evidence type="ECO:0000256" key="14">
    <source>
        <dbReference type="ARBA" id="ARBA00034430"/>
    </source>
</evidence>
<evidence type="ECO:0000256" key="4">
    <source>
        <dbReference type="ARBA" id="ARBA00022538"/>
    </source>
</evidence>
<keyword evidence="10 17" id="KW-0472">Membrane</keyword>
<evidence type="ECO:0000256" key="3">
    <source>
        <dbReference type="ARBA" id="ARBA00022448"/>
    </source>
</evidence>
<feature type="transmembrane region" description="Helical" evidence="17">
    <location>
        <begin position="104"/>
        <end position="124"/>
    </location>
</feature>
<feature type="transmembrane region" description="Helical" evidence="17">
    <location>
        <begin position="293"/>
        <end position="317"/>
    </location>
</feature>
<keyword evidence="3" id="KW-0813">Transport</keyword>
<dbReference type="InterPro" id="IPR010617">
    <property type="entry name" value="TMEM175-like"/>
</dbReference>
<evidence type="ECO:0000256" key="17">
    <source>
        <dbReference type="SAM" id="Phobius"/>
    </source>
</evidence>
<reference evidence="18" key="1">
    <citation type="submission" date="2025-08" db="UniProtKB">
        <authorList>
            <consortium name="Ensembl"/>
        </authorList>
    </citation>
    <scope>IDENTIFICATION</scope>
</reference>
<evidence type="ECO:0000256" key="2">
    <source>
        <dbReference type="ARBA" id="ARBA00006920"/>
    </source>
</evidence>
<dbReference type="PANTHER" id="PTHR31462:SF5">
    <property type="entry name" value="ENDOSOMAL_LYSOSOMAL PROTON CHANNEL TMEM175"/>
    <property type="match status" value="1"/>
</dbReference>
<dbReference type="Proteomes" id="UP000694559">
    <property type="component" value="Unplaced"/>
</dbReference>
<evidence type="ECO:0000256" key="1">
    <source>
        <dbReference type="ARBA" id="ARBA00004141"/>
    </source>
</evidence>
<feature type="transmembrane region" description="Helical" evidence="17">
    <location>
        <begin position="436"/>
        <end position="460"/>
    </location>
</feature>
<dbReference type="GO" id="GO:0010008">
    <property type="term" value="C:endosome membrane"/>
    <property type="evidence" value="ECO:0007669"/>
    <property type="project" value="Ensembl"/>
</dbReference>
<evidence type="ECO:0000256" key="6">
    <source>
        <dbReference type="ARBA" id="ARBA00022826"/>
    </source>
</evidence>
<organism evidence="18 19">
    <name type="scientific">Naja naja</name>
    <name type="common">Indian cobra</name>
    <dbReference type="NCBI Taxonomy" id="35670"/>
    <lineage>
        <taxon>Eukaryota</taxon>
        <taxon>Metazoa</taxon>
        <taxon>Chordata</taxon>
        <taxon>Craniata</taxon>
        <taxon>Vertebrata</taxon>
        <taxon>Euteleostomi</taxon>
        <taxon>Lepidosauria</taxon>
        <taxon>Squamata</taxon>
        <taxon>Bifurcata</taxon>
        <taxon>Unidentata</taxon>
        <taxon>Episquamata</taxon>
        <taxon>Toxicofera</taxon>
        <taxon>Serpentes</taxon>
        <taxon>Colubroidea</taxon>
        <taxon>Elapidae</taxon>
        <taxon>Elapinae</taxon>
        <taxon>Naja</taxon>
    </lineage>
</organism>
<dbReference type="GO" id="GO:0015252">
    <property type="term" value="F:proton channel activity"/>
    <property type="evidence" value="ECO:0007669"/>
    <property type="project" value="Ensembl"/>
</dbReference>
<dbReference type="GO" id="GO:0022841">
    <property type="term" value="F:potassium ion leak channel activity"/>
    <property type="evidence" value="ECO:0007669"/>
    <property type="project" value="Ensembl"/>
</dbReference>
<evidence type="ECO:0000256" key="7">
    <source>
        <dbReference type="ARBA" id="ARBA00022958"/>
    </source>
</evidence>
<keyword evidence="4" id="KW-0633">Potassium transport</keyword>